<dbReference type="InterPro" id="IPR011990">
    <property type="entry name" value="TPR-like_helical_dom_sf"/>
</dbReference>
<dbReference type="InterPro" id="IPR046890">
    <property type="entry name" value="YLATT"/>
</dbReference>
<feature type="transmembrane region" description="Helical" evidence="2">
    <location>
        <begin position="12"/>
        <end position="33"/>
    </location>
</feature>
<dbReference type="EMBL" id="SGXM01000003">
    <property type="protein sequence ID" value="RZT38702.1"/>
    <property type="molecule type" value="Genomic_DNA"/>
</dbReference>
<organism evidence="4 5">
    <name type="scientific">Cupriavidus agavae</name>
    <dbReference type="NCBI Taxonomy" id="1001822"/>
    <lineage>
        <taxon>Bacteria</taxon>
        <taxon>Pseudomonadati</taxon>
        <taxon>Pseudomonadota</taxon>
        <taxon>Betaproteobacteria</taxon>
        <taxon>Burkholderiales</taxon>
        <taxon>Burkholderiaceae</taxon>
        <taxon>Cupriavidus</taxon>
    </lineage>
</organism>
<evidence type="ECO:0000256" key="2">
    <source>
        <dbReference type="SAM" id="Phobius"/>
    </source>
</evidence>
<protein>
    <recommendedName>
        <fullName evidence="3">YEATS-Like-Associating Three TM domain-containing protein</fullName>
    </recommendedName>
</protein>
<proteinExistence type="predicted"/>
<feature type="transmembrane region" description="Helical" evidence="2">
    <location>
        <begin position="45"/>
        <end position="66"/>
    </location>
</feature>
<feature type="transmembrane region" description="Helical" evidence="2">
    <location>
        <begin position="81"/>
        <end position="99"/>
    </location>
</feature>
<keyword evidence="1" id="KW-0175">Coiled coil</keyword>
<evidence type="ECO:0000259" key="3">
    <source>
        <dbReference type="Pfam" id="PF20303"/>
    </source>
</evidence>
<name>A0A4Q7S175_9BURK</name>
<dbReference type="SUPFAM" id="SSF48452">
    <property type="entry name" value="TPR-like"/>
    <property type="match status" value="1"/>
</dbReference>
<dbReference type="Pfam" id="PF20303">
    <property type="entry name" value="YLATT"/>
    <property type="match status" value="1"/>
</dbReference>
<keyword evidence="2" id="KW-0472">Membrane</keyword>
<evidence type="ECO:0000256" key="1">
    <source>
        <dbReference type="SAM" id="Coils"/>
    </source>
</evidence>
<evidence type="ECO:0000313" key="5">
    <source>
        <dbReference type="Proteomes" id="UP000291078"/>
    </source>
</evidence>
<keyword evidence="5" id="KW-1185">Reference proteome</keyword>
<gene>
    <name evidence="4" type="ORF">EV147_3175</name>
</gene>
<dbReference type="RefSeq" id="WP_130392142.1">
    <property type="nucleotide sequence ID" value="NZ_SGXM01000003.1"/>
</dbReference>
<dbReference type="OrthoDB" id="8716700at2"/>
<feature type="coiled-coil region" evidence="1">
    <location>
        <begin position="110"/>
        <end position="137"/>
    </location>
</feature>
<dbReference type="Pfam" id="PF14559">
    <property type="entry name" value="TPR_19"/>
    <property type="match status" value="1"/>
</dbReference>
<evidence type="ECO:0000313" key="4">
    <source>
        <dbReference type="EMBL" id="RZT38702.1"/>
    </source>
</evidence>
<keyword evidence="2" id="KW-0812">Transmembrane</keyword>
<sequence>MNPMQAVFSDPWWWTVFLTIFLSGMAGGVVRFVQMRPQATRRGDWLASTIMGVASAFLVPLFLNTISSSLIAESREMPEKLFVLIGFCIAAGFFAQQFLDSVGRRALRMSEEAKAAAQAAEATAQSAREHARAADNRAIAMWKVIQLIDDEAYAAALDEAEFVISIDPANAECWAWKAYCHKRLGDPQAAVTAIDQALRIERRDICNWLFNAACYRVLDGASFTEIKPFLLRAWHAASPSQQTWLHSVMQNEVDLAAVRNCQEYQAFISMLKKESRMRDVRPIH</sequence>
<reference evidence="4 5" key="1">
    <citation type="journal article" date="2015" name="Stand. Genomic Sci.">
        <title>Genomic Encyclopedia of Bacterial and Archaeal Type Strains, Phase III: the genomes of soil and plant-associated and newly described type strains.</title>
        <authorList>
            <person name="Whitman W.B."/>
            <person name="Woyke T."/>
            <person name="Klenk H.P."/>
            <person name="Zhou Y."/>
            <person name="Lilburn T.G."/>
            <person name="Beck B.J."/>
            <person name="De Vos P."/>
            <person name="Vandamme P."/>
            <person name="Eisen J.A."/>
            <person name="Garrity G."/>
            <person name="Hugenholtz P."/>
            <person name="Kyrpides N.C."/>
        </authorList>
    </citation>
    <scope>NUCLEOTIDE SEQUENCE [LARGE SCALE GENOMIC DNA]</scope>
    <source>
        <strain evidence="4 5">ASC-9842</strain>
    </source>
</reference>
<dbReference type="AlphaFoldDB" id="A0A4Q7S175"/>
<feature type="domain" description="YEATS-Like-Associating Three TM" evidence="3">
    <location>
        <begin position="13"/>
        <end position="116"/>
    </location>
</feature>
<accession>A0A4Q7S175</accession>
<dbReference type="Gene3D" id="1.25.40.10">
    <property type="entry name" value="Tetratricopeptide repeat domain"/>
    <property type="match status" value="1"/>
</dbReference>
<dbReference type="Proteomes" id="UP000291078">
    <property type="component" value="Unassembled WGS sequence"/>
</dbReference>
<comment type="caution">
    <text evidence="4">The sequence shown here is derived from an EMBL/GenBank/DDBJ whole genome shotgun (WGS) entry which is preliminary data.</text>
</comment>
<keyword evidence="2" id="KW-1133">Transmembrane helix</keyword>